<proteinExistence type="predicted"/>
<name>A0ACB7CB12_9ASCO</name>
<dbReference type="Proteomes" id="UP000768646">
    <property type="component" value="Unassembled WGS sequence"/>
</dbReference>
<sequence>MKNIWNLFKKDSSTNSYERILSQLAMEINHHESRLSTFRLRSIRVKRLFTLYCTLLYFIYFLIWILFYMRKTQDIEKWLLRFSILIVSLFCIYFGRIIFTTYYTKMISSEESNLELLRAKQHEKVEELKAKTNFYSTQSLIDRYSNSQKNTPEKSNMSLLDLSDSEKKAPKYSYSPNFESPLLSTFQSSNQQNQFSNLRSRYVNNNTNKSFYESFPMTSNTSFPIRDHIKSSQDNSFISRILNFIIGPDETSPENRYALICKNCGIHNGLAPYREKWESKTEITIKKYTPVITDIFGEHELILLEIQGTIERDNKDNDTKYIGKMWYDFTKERVYLIIGYHLLEGKIETLLKPFAILRRRNEKNIQHNDKESYQDEIIDTLEIIYKKIIFNLRPEPVT</sequence>
<gene>
    <name evidence="1" type="ORF">PORY_001806</name>
</gene>
<organism evidence="1 2">
    <name type="scientific">Pneumocystis oryctolagi</name>
    <dbReference type="NCBI Taxonomy" id="42067"/>
    <lineage>
        <taxon>Eukaryota</taxon>
        <taxon>Fungi</taxon>
        <taxon>Dikarya</taxon>
        <taxon>Ascomycota</taxon>
        <taxon>Taphrinomycotina</taxon>
        <taxon>Pneumocystomycetes</taxon>
        <taxon>Pneumocystaceae</taxon>
        <taxon>Pneumocystis</taxon>
    </lineage>
</organism>
<accession>A0ACB7CB12</accession>
<keyword evidence="2" id="KW-1185">Reference proteome</keyword>
<reference evidence="1 2" key="1">
    <citation type="journal article" date="2021" name="Commun. Biol.">
        <title>Genomic insights into the host specific adaptation of the Pneumocystis genus.</title>
        <authorList>
            <person name="Cisse O.H."/>
            <person name="Ma L."/>
            <person name="Dekker J.P."/>
            <person name="Khil P.P."/>
            <person name="Youn J.-H."/>
            <person name="Brenchley J.M."/>
            <person name="Blair R."/>
            <person name="Pahar B."/>
            <person name="Chabe M."/>
            <person name="Van Rompay K.K.A."/>
            <person name="Keesler R."/>
            <person name="Sukura A."/>
            <person name="Hirsch V."/>
            <person name="Kutty G."/>
            <person name="Liu Y."/>
            <person name="Peng L."/>
            <person name="Chen J."/>
            <person name="Song J."/>
            <person name="Weissenbacher-Lang C."/>
            <person name="Xu J."/>
            <person name="Upham N.S."/>
            <person name="Stajich J.E."/>
            <person name="Cuomo C.A."/>
            <person name="Cushion M.T."/>
            <person name="Kovacs J.A."/>
        </authorList>
    </citation>
    <scope>NUCLEOTIDE SEQUENCE [LARGE SCALE GENOMIC DNA]</scope>
    <source>
        <strain evidence="1 2">RABM</strain>
    </source>
</reference>
<evidence type="ECO:0000313" key="1">
    <source>
        <dbReference type="EMBL" id="KAG4304753.1"/>
    </source>
</evidence>
<protein>
    <submittedName>
        <fullName evidence="1">Uncharacterized protein</fullName>
    </submittedName>
</protein>
<comment type="caution">
    <text evidence="1">The sequence shown here is derived from an EMBL/GenBank/DDBJ whole genome shotgun (WGS) entry which is preliminary data.</text>
</comment>
<dbReference type="EMBL" id="JABTEG010000006">
    <property type="protein sequence ID" value="KAG4304753.1"/>
    <property type="molecule type" value="Genomic_DNA"/>
</dbReference>
<evidence type="ECO:0000313" key="2">
    <source>
        <dbReference type="Proteomes" id="UP000768646"/>
    </source>
</evidence>